<feature type="signal peptide" evidence="1">
    <location>
        <begin position="1"/>
        <end position="19"/>
    </location>
</feature>
<evidence type="ECO:0000313" key="2">
    <source>
        <dbReference type="EMBL" id="MBO8455893.1"/>
    </source>
</evidence>
<comment type="caution">
    <text evidence="2">The sequence shown here is derived from an EMBL/GenBank/DDBJ whole genome shotgun (WGS) entry which is preliminary data.</text>
</comment>
<accession>A0A9D9HL78</accession>
<evidence type="ECO:0000313" key="3">
    <source>
        <dbReference type="Proteomes" id="UP000823617"/>
    </source>
</evidence>
<gene>
    <name evidence="2" type="ORF">IAC08_05770</name>
</gene>
<proteinExistence type="predicted"/>
<dbReference type="EMBL" id="JADIMK010000061">
    <property type="protein sequence ID" value="MBO8455893.1"/>
    <property type="molecule type" value="Genomic_DNA"/>
</dbReference>
<dbReference type="AlphaFoldDB" id="A0A9D9HL78"/>
<name>A0A9D9HL78_9BACT</name>
<evidence type="ECO:0008006" key="4">
    <source>
        <dbReference type="Google" id="ProtNLM"/>
    </source>
</evidence>
<reference evidence="2" key="2">
    <citation type="journal article" date="2021" name="PeerJ">
        <title>Extensive microbial diversity within the chicken gut microbiome revealed by metagenomics and culture.</title>
        <authorList>
            <person name="Gilroy R."/>
            <person name="Ravi A."/>
            <person name="Getino M."/>
            <person name="Pursley I."/>
            <person name="Horton D.L."/>
            <person name="Alikhan N.F."/>
            <person name="Baker D."/>
            <person name="Gharbi K."/>
            <person name="Hall N."/>
            <person name="Watson M."/>
            <person name="Adriaenssens E.M."/>
            <person name="Foster-Nyarko E."/>
            <person name="Jarju S."/>
            <person name="Secka A."/>
            <person name="Antonio M."/>
            <person name="Oren A."/>
            <person name="Chaudhuri R.R."/>
            <person name="La Ragione R."/>
            <person name="Hildebrand F."/>
            <person name="Pallen M.J."/>
        </authorList>
    </citation>
    <scope>NUCLEOTIDE SEQUENCE</scope>
    <source>
        <strain evidence="2">B1-3475</strain>
    </source>
</reference>
<protein>
    <recommendedName>
        <fullName evidence="4">Outer membrane protein beta-barrel domain-containing protein</fullName>
    </recommendedName>
</protein>
<feature type="chain" id="PRO_5039655038" description="Outer membrane protein beta-barrel domain-containing protein" evidence="1">
    <location>
        <begin position="20"/>
        <end position="227"/>
    </location>
</feature>
<keyword evidence="1" id="KW-0732">Signal</keyword>
<reference evidence="2" key="1">
    <citation type="submission" date="2020-10" db="EMBL/GenBank/DDBJ databases">
        <authorList>
            <person name="Gilroy R."/>
        </authorList>
    </citation>
    <scope>NUCLEOTIDE SEQUENCE</scope>
    <source>
        <strain evidence="2">B1-3475</strain>
    </source>
</reference>
<dbReference type="Proteomes" id="UP000823617">
    <property type="component" value="Unassembled WGS sequence"/>
</dbReference>
<organism evidence="2 3">
    <name type="scientific">Candidatus Cryptobacteroides intestinigallinarum</name>
    <dbReference type="NCBI Taxonomy" id="2840767"/>
    <lineage>
        <taxon>Bacteria</taxon>
        <taxon>Pseudomonadati</taxon>
        <taxon>Bacteroidota</taxon>
        <taxon>Bacteroidia</taxon>
        <taxon>Bacteroidales</taxon>
        <taxon>Candidatus Cryptobacteroides</taxon>
    </lineage>
</organism>
<evidence type="ECO:0000256" key="1">
    <source>
        <dbReference type="SAM" id="SignalP"/>
    </source>
</evidence>
<sequence>MKKIILFLIAVAAVLPSYASDAGRGSVAGDDDRYRYDYRSQGRYYGSYRDRDSDFRHEIRIGYSGYPLFDVENFIPVSSAAYDVAEGFSISSLYRDYSGPVYMTGLISADFNFVLKRWFTMSVGLFCNGIWGNMIDGATGVSYRDSGLTVTLMPQARFTYFTRKYVKLYSAVGLGIGYGQFREESKIFASLHTVPFGVMAGGRVFGFAELHLGTLSIGGGIGLGVRF</sequence>